<protein>
    <submittedName>
        <fullName evidence="2">Jg25358 protein</fullName>
    </submittedName>
</protein>
<organism evidence="2 3">
    <name type="scientific">Pararge aegeria aegeria</name>
    <dbReference type="NCBI Taxonomy" id="348720"/>
    <lineage>
        <taxon>Eukaryota</taxon>
        <taxon>Metazoa</taxon>
        <taxon>Ecdysozoa</taxon>
        <taxon>Arthropoda</taxon>
        <taxon>Hexapoda</taxon>
        <taxon>Insecta</taxon>
        <taxon>Pterygota</taxon>
        <taxon>Neoptera</taxon>
        <taxon>Endopterygota</taxon>
        <taxon>Lepidoptera</taxon>
        <taxon>Glossata</taxon>
        <taxon>Ditrysia</taxon>
        <taxon>Papilionoidea</taxon>
        <taxon>Nymphalidae</taxon>
        <taxon>Satyrinae</taxon>
        <taxon>Satyrini</taxon>
        <taxon>Parargina</taxon>
        <taxon>Pararge</taxon>
    </lineage>
</organism>
<evidence type="ECO:0000313" key="3">
    <source>
        <dbReference type="Proteomes" id="UP000838756"/>
    </source>
</evidence>
<evidence type="ECO:0000256" key="1">
    <source>
        <dbReference type="SAM" id="MobiDB-lite"/>
    </source>
</evidence>
<comment type="caution">
    <text evidence="2">The sequence shown here is derived from an EMBL/GenBank/DDBJ whole genome shotgun (WGS) entry which is preliminary data.</text>
</comment>
<proteinExistence type="predicted"/>
<reference evidence="2" key="1">
    <citation type="submission" date="2022-03" db="EMBL/GenBank/DDBJ databases">
        <authorList>
            <person name="Lindestad O."/>
        </authorList>
    </citation>
    <scope>NUCLEOTIDE SEQUENCE</scope>
</reference>
<dbReference type="Proteomes" id="UP000838756">
    <property type="component" value="Unassembled WGS sequence"/>
</dbReference>
<dbReference type="AlphaFoldDB" id="A0A8S4S261"/>
<accession>A0A8S4S261</accession>
<keyword evidence="3" id="KW-1185">Reference proteome</keyword>
<name>A0A8S4S261_9NEOP</name>
<sequence length="82" mass="8682">MANTTLGGERSPFPLLECGAEDPTCETPRGCAVQCCPQHRTHDTTGSVSSSRHRAGNDRNSHGLSLPAYAGIMLSLNLLAED</sequence>
<feature type="region of interest" description="Disordered" evidence="1">
    <location>
        <begin position="42"/>
        <end position="62"/>
    </location>
</feature>
<gene>
    <name evidence="2" type="primary">jg25358</name>
    <name evidence="2" type="ORF">PAEG_LOCUS20360</name>
</gene>
<dbReference type="EMBL" id="CAKXAJ010025823">
    <property type="protein sequence ID" value="CAH2244412.1"/>
    <property type="molecule type" value="Genomic_DNA"/>
</dbReference>
<evidence type="ECO:0000313" key="2">
    <source>
        <dbReference type="EMBL" id="CAH2244412.1"/>
    </source>
</evidence>